<keyword evidence="4" id="KW-0472">Membrane</keyword>
<feature type="transmembrane region" description="Helical" evidence="4">
    <location>
        <begin position="94"/>
        <end position="115"/>
    </location>
</feature>
<dbReference type="InterPro" id="IPR011047">
    <property type="entry name" value="Quinoprotein_ADH-like_sf"/>
</dbReference>
<dbReference type="GO" id="GO:0048038">
    <property type="term" value="F:quinone binding"/>
    <property type="evidence" value="ECO:0007669"/>
    <property type="project" value="InterPro"/>
</dbReference>
<dbReference type="NCBIfam" id="TIGR03074">
    <property type="entry name" value="PQQ_membr_DH"/>
    <property type="match status" value="1"/>
</dbReference>
<proteinExistence type="inferred from homology"/>
<dbReference type="GO" id="GO:0008876">
    <property type="term" value="F:quinoprotein glucose dehydrogenase activity"/>
    <property type="evidence" value="ECO:0007669"/>
    <property type="project" value="UniProtKB-EC"/>
</dbReference>
<name>A0A9W6ISB8_9HYPH</name>
<reference evidence="6" key="3">
    <citation type="submission" date="2023-01" db="EMBL/GenBank/DDBJ databases">
        <authorList>
            <person name="Sun Q."/>
            <person name="Evtushenko L."/>
        </authorList>
    </citation>
    <scope>NUCLEOTIDE SEQUENCE</scope>
    <source>
        <strain evidence="6">VKM B-1606</strain>
    </source>
</reference>
<evidence type="ECO:0000256" key="2">
    <source>
        <dbReference type="ARBA" id="ARBA00008156"/>
    </source>
</evidence>
<evidence type="ECO:0000259" key="5">
    <source>
        <dbReference type="Pfam" id="PF01011"/>
    </source>
</evidence>
<dbReference type="EMBL" id="JAFBCY010000002">
    <property type="protein sequence ID" value="MBM7851272.1"/>
    <property type="molecule type" value="Genomic_DNA"/>
</dbReference>
<protein>
    <submittedName>
        <fullName evidence="6 7">Glucose dehydrogenase</fullName>
        <ecNumber evidence="7">1.1.5.2</ecNumber>
    </submittedName>
</protein>
<dbReference type="EMBL" id="BSFF01000001">
    <property type="protein sequence ID" value="GLK54330.1"/>
    <property type="molecule type" value="Genomic_DNA"/>
</dbReference>
<evidence type="ECO:0000313" key="7">
    <source>
        <dbReference type="EMBL" id="MBM7851272.1"/>
    </source>
</evidence>
<dbReference type="InterPro" id="IPR018391">
    <property type="entry name" value="PQQ_b-propeller_rpt"/>
</dbReference>
<feature type="transmembrane region" description="Helical" evidence="4">
    <location>
        <begin position="69"/>
        <end position="88"/>
    </location>
</feature>
<dbReference type="EC" id="1.1.5.2" evidence="7"/>
<evidence type="ECO:0000256" key="4">
    <source>
        <dbReference type="SAM" id="Phobius"/>
    </source>
</evidence>
<dbReference type="SMART" id="SM00564">
    <property type="entry name" value="PQQ"/>
    <property type="match status" value="4"/>
</dbReference>
<sequence length="807" mass="86347">MSNDHKKSYTDIYNVIIFLFGSVLVLIGAALSVGGALLIYLGGTFYYLAAGILVFSSGILYFKKNAWAFYVYLAAFVLSVVWSLFEVGPSLWPLIPRLAGPLVLLILAVLLLPVLSPANGRALRRAYGLTTGAAVAAMIVAVAFASGQGPTLAAPEQRPNIAFDDPDNAPAPGEWSAYGAGASAQRFSNLDQITPTNVASLKRVWTYATGDLPDRYGSELTPIKVGGRLYGCTPMNIMFALDPATGKEIWRYDPKVPKAWIPYTAACRGVTYFKDPNATQGAACAERIIEGTLDMRLIAVDATSGRPCPDFGANGSVDLTIGLAQKDTADSPVAKLIPGTTAITSAPVVVQGVIVANHQVLDGQRRWAPSGVIRGYDAVTGEIAFAWDINQPQLTKLPASGQYYSFGTPNSWGPLTGDEKLGLAYIPMGNSAGDYFSSLRSDEENKYSSALVALDVKTGKPRWAFQTVRKDVWDYDLGAQASLVEFPKDGKTVPALLIPTKRGDIFVLDRATGEPLVPIEERPVPQGGAEPEQRAATQPFSTYHTLRKADLTERDMWGLSPIDQMVCRINFRRARYDGPFTPPEVNRHSIEYPGYNGGSDWGGVAVDPRRGVIVANYNDMANYNMLLPRAEADREKLFAIGDKRATTGGSSAEGAGAQEGTPFGILVNAGWQTPAGVLCTRPPYGGIRAIDLATGKTLWDRPYGSARRNGPFGLPTFLPTEIGTPNNGGAAVTAGGLIFIAAATDNLIKAIDIKTGEILWSDVLPAGGQATPMVYEQNGKQYVAVMSGGHHFMMTPGGDKLVAYALP</sequence>
<dbReference type="AlphaFoldDB" id="A0A9W6ISB8"/>
<dbReference type="RefSeq" id="WP_204949670.1">
    <property type="nucleotide sequence ID" value="NZ_BSFF01000001.1"/>
</dbReference>
<feature type="domain" description="Pyrrolo-quinoline quinone repeat" evidence="5">
    <location>
        <begin position="175"/>
        <end position="783"/>
    </location>
</feature>
<evidence type="ECO:0000313" key="8">
    <source>
        <dbReference type="Proteomes" id="UP000758856"/>
    </source>
</evidence>
<dbReference type="Pfam" id="PF01011">
    <property type="entry name" value="PQQ"/>
    <property type="match status" value="1"/>
</dbReference>
<keyword evidence="4" id="KW-1133">Transmembrane helix</keyword>
<dbReference type="InterPro" id="IPR017511">
    <property type="entry name" value="PQQ_mDH"/>
</dbReference>
<feature type="transmembrane region" description="Helical" evidence="4">
    <location>
        <begin position="12"/>
        <end position="39"/>
    </location>
</feature>
<reference evidence="6" key="1">
    <citation type="journal article" date="2014" name="Int. J. Syst. Evol. Microbiol.">
        <title>Complete genome sequence of Corynebacterium casei LMG S-19264T (=DSM 44701T), isolated from a smear-ripened cheese.</title>
        <authorList>
            <consortium name="US DOE Joint Genome Institute (JGI-PGF)"/>
            <person name="Walter F."/>
            <person name="Albersmeier A."/>
            <person name="Kalinowski J."/>
            <person name="Ruckert C."/>
        </authorList>
    </citation>
    <scope>NUCLEOTIDE SEQUENCE</scope>
    <source>
        <strain evidence="6">VKM B-1606</strain>
    </source>
</reference>
<evidence type="ECO:0000256" key="3">
    <source>
        <dbReference type="ARBA" id="ARBA00023002"/>
    </source>
</evidence>
<keyword evidence="4" id="KW-0812">Transmembrane</keyword>
<dbReference type="SUPFAM" id="SSF50998">
    <property type="entry name" value="Quinoprotein alcohol dehydrogenase-like"/>
    <property type="match status" value="1"/>
</dbReference>
<feature type="transmembrane region" description="Helical" evidence="4">
    <location>
        <begin position="127"/>
        <end position="147"/>
    </location>
</feature>
<dbReference type="Gene3D" id="2.140.10.10">
    <property type="entry name" value="Quinoprotein alcohol dehydrogenase-like superfamily"/>
    <property type="match status" value="2"/>
</dbReference>
<accession>A0A9W6ISB8</accession>
<reference evidence="7 8" key="2">
    <citation type="submission" date="2021-01" db="EMBL/GenBank/DDBJ databases">
        <title>Genomic Encyclopedia of Type Strains, Phase IV (KMG-IV): sequencing the most valuable type-strain genomes for metagenomic binning, comparative biology and taxonomic classification.</title>
        <authorList>
            <person name="Goeker M."/>
        </authorList>
    </citation>
    <scope>NUCLEOTIDE SEQUENCE [LARGE SCALE GENOMIC DNA]</scope>
    <source>
        <strain evidence="7 8">DSM 6130</strain>
    </source>
</reference>
<evidence type="ECO:0000256" key="1">
    <source>
        <dbReference type="ARBA" id="ARBA00001931"/>
    </source>
</evidence>
<dbReference type="PANTHER" id="PTHR32303:SF4">
    <property type="entry name" value="QUINOPROTEIN GLUCOSE DEHYDROGENASE"/>
    <property type="match status" value="1"/>
</dbReference>
<organism evidence="6 9">
    <name type="scientific">Methylopila capsulata</name>
    <dbReference type="NCBI Taxonomy" id="61654"/>
    <lineage>
        <taxon>Bacteria</taxon>
        <taxon>Pseudomonadati</taxon>
        <taxon>Pseudomonadota</taxon>
        <taxon>Alphaproteobacteria</taxon>
        <taxon>Hyphomicrobiales</taxon>
        <taxon>Methylopilaceae</taxon>
        <taxon>Methylopila</taxon>
    </lineage>
</organism>
<feature type="transmembrane region" description="Helical" evidence="4">
    <location>
        <begin position="45"/>
        <end position="62"/>
    </location>
</feature>
<comment type="cofactor">
    <cofactor evidence="1">
        <name>pyrroloquinoline quinone</name>
        <dbReference type="ChEBI" id="CHEBI:58442"/>
    </cofactor>
</comment>
<dbReference type="InterPro" id="IPR002372">
    <property type="entry name" value="PQQ_rpt_dom"/>
</dbReference>
<keyword evidence="8" id="KW-1185">Reference proteome</keyword>
<gene>
    <name evidence="6" type="primary">gcd</name>
    <name evidence="6" type="ORF">GCM10008170_03490</name>
    <name evidence="7" type="ORF">JOD31_001497</name>
</gene>
<dbReference type="Proteomes" id="UP001143400">
    <property type="component" value="Unassembled WGS sequence"/>
</dbReference>
<evidence type="ECO:0000313" key="6">
    <source>
        <dbReference type="EMBL" id="GLK54330.1"/>
    </source>
</evidence>
<dbReference type="CDD" id="cd10280">
    <property type="entry name" value="PQQ_mGDH"/>
    <property type="match status" value="1"/>
</dbReference>
<dbReference type="Proteomes" id="UP000758856">
    <property type="component" value="Unassembled WGS sequence"/>
</dbReference>
<dbReference type="GO" id="GO:0016020">
    <property type="term" value="C:membrane"/>
    <property type="evidence" value="ECO:0007669"/>
    <property type="project" value="InterPro"/>
</dbReference>
<dbReference type="PANTHER" id="PTHR32303">
    <property type="entry name" value="QUINOPROTEIN ALCOHOL DEHYDROGENASE (CYTOCHROME C)"/>
    <property type="match status" value="1"/>
</dbReference>
<evidence type="ECO:0000313" key="9">
    <source>
        <dbReference type="Proteomes" id="UP001143400"/>
    </source>
</evidence>
<comment type="similarity">
    <text evidence="2">Belongs to the bacterial PQQ dehydrogenase family.</text>
</comment>
<comment type="caution">
    <text evidence="6">The sequence shown here is derived from an EMBL/GenBank/DDBJ whole genome shotgun (WGS) entry which is preliminary data.</text>
</comment>
<keyword evidence="3 7" id="KW-0560">Oxidoreductase</keyword>